<evidence type="ECO:0000256" key="1">
    <source>
        <dbReference type="ARBA" id="ARBA00004370"/>
    </source>
</evidence>
<dbReference type="InterPro" id="IPR015919">
    <property type="entry name" value="Cadherin-like_sf"/>
</dbReference>
<dbReference type="PROSITE" id="PS00232">
    <property type="entry name" value="CADHERIN_1"/>
    <property type="match status" value="2"/>
</dbReference>
<dbReference type="CDD" id="cd11304">
    <property type="entry name" value="Cadherin_repeat"/>
    <property type="match status" value="2"/>
</dbReference>
<dbReference type="PROSITE" id="PS50268">
    <property type="entry name" value="CADHERIN_2"/>
    <property type="match status" value="2"/>
</dbReference>
<proteinExistence type="predicted"/>
<keyword evidence="3" id="KW-0677">Repeat</keyword>
<dbReference type="AlphaFoldDB" id="A0A7R9EXH3"/>
<evidence type="ECO:0000256" key="2">
    <source>
        <dbReference type="ARBA" id="ARBA00022692"/>
    </source>
</evidence>
<dbReference type="PANTHER" id="PTHR24025:SF23">
    <property type="entry name" value="NEURAL-CADHERIN"/>
    <property type="match status" value="1"/>
</dbReference>
<dbReference type="GO" id="GO:0005911">
    <property type="term" value="C:cell-cell junction"/>
    <property type="evidence" value="ECO:0007669"/>
    <property type="project" value="TreeGrafter"/>
</dbReference>
<protein>
    <recommendedName>
        <fullName evidence="9">Cadherin domain-containing protein</fullName>
    </recommendedName>
</protein>
<evidence type="ECO:0000259" key="9">
    <source>
        <dbReference type="PROSITE" id="PS50268"/>
    </source>
</evidence>
<keyword evidence="2" id="KW-0812">Transmembrane</keyword>
<gene>
    <name evidence="10" type="ORF">TBIB3V08_LOCUS4673</name>
</gene>
<dbReference type="Gene3D" id="2.60.40.60">
    <property type="entry name" value="Cadherins"/>
    <property type="match status" value="3"/>
</dbReference>
<evidence type="ECO:0000256" key="3">
    <source>
        <dbReference type="ARBA" id="ARBA00022737"/>
    </source>
</evidence>
<name>A0A7R9EXH3_9NEOP</name>
<sequence length="386" mass="43652">MRVWSQWKHLNVGKYVHNIRAIDSDEKPLLRYRISPENSEARNEEGTIVKSSEYDYVHMFDLDPKEGHLRVVKLIDRERVETIRLGLVVEDLAAIKKKQVTTAMLTIIIEDENDNNPKFRRPFYRRSITENSKNGVTIINVVADDADKNRTIKYALEDIKYSGRSGVLSMDQGSALFSSRWSCFTGRNRGDGQELILKLGVLKEPDVLHPQRPNPRPRDILSLIYLDEETGEVVVANKIDHEVFPWLNFTVQATDSGIPPRSSFVDNFIQVLDENDNNPYFVGDVNNITVREDAPLGDPTRFTNPGTLGSSGSTPIQALMCHTVSGWVASTFEENWSGHLHEIPTGKLRNHPKRASSLSYPVITETNVRHGVTGPLIAHYAREAKP</sequence>
<dbReference type="SUPFAM" id="SSF49313">
    <property type="entry name" value="Cadherin-like"/>
    <property type="match status" value="2"/>
</dbReference>
<comment type="subcellular location">
    <subcellularLocation>
        <location evidence="1">Membrane</location>
    </subcellularLocation>
</comment>
<dbReference type="PANTHER" id="PTHR24025">
    <property type="entry name" value="DESMOGLEIN FAMILY MEMBER"/>
    <property type="match status" value="1"/>
</dbReference>
<accession>A0A7R9EXH3</accession>
<keyword evidence="4 8" id="KW-0106">Calcium</keyword>
<feature type="domain" description="Cadherin" evidence="9">
    <location>
        <begin position="120"/>
        <end position="281"/>
    </location>
</feature>
<evidence type="ECO:0000256" key="6">
    <source>
        <dbReference type="ARBA" id="ARBA00022989"/>
    </source>
</evidence>
<dbReference type="EMBL" id="OD565625">
    <property type="protein sequence ID" value="CAD7442234.1"/>
    <property type="molecule type" value="Genomic_DNA"/>
</dbReference>
<dbReference type="GO" id="GO:0007156">
    <property type="term" value="P:homophilic cell adhesion via plasma membrane adhesion molecules"/>
    <property type="evidence" value="ECO:0007669"/>
    <property type="project" value="InterPro"/>
</dbReference>
<reference evidence="10" key="1">
    <citation type="submission" date="2020-11" db="EMBL/GenBank/DDBJ databases">
        <authorList>
            <person name="Tran Van P."/>
        </authorList>
    </citation>
    <scope>NUCLEOTIDE SEQUENCE</scope>
</reference>
<keyword evidence="7" id="KW-0472">Membrane</keyword>
<dbReference type="PRINTS" id="PR00205">
    <property type="entry name" value="CADHERIN"/>
</dbReference>
<evidence type="ECO:0000256" key="7">
    <source>
        <dbReference type="ARBA" id="ARBA00023136"/>
    </source>
</evidence>
<keyword evidence="6" id="KW-1133">Transmembrane helix</keyword>
<evidence type="ECO:0000256" key="5">
    <source>
        <dbReference type="ARBA" id="ARBA00022889"/>
    </source>
</evidence>
<dbReference type="SMART" id="SM00112">
    <property type="entry name" value="CA"/>
    <property type="match status" value="2"/>
</dbReference>
<feature type="domain" description="Cadherin" evidence="9">
    <location>
        <begin position="13"/>
        <end position="119"/>
    </location>
</feature>
<dbReference type="InterPro" id="IPR020894">
    <property type="entry name" value="Cadherin_CS"/>
</dbReference>
<dbReference type="GO" id="GO:0005886">
    <property type="term" value="C:plasma membrane"/>
    <property type="evidence" value="ECO:0007669"/>
    <property type="project" value="InterPro"/>
</dbReference>
<evidence type="ECO:0000256" key="8">
    <source>
        <dbReference type="PROSITE-ProRule" id="PRU00043"/>
    </source>
</evidence>
<evidence type="ECO:0000256" key="4">
    <source>
        <dbReference type="ARBA" id="ARBA00022837"/>
    </source>
</evidence>
<dbReference type="InterPro" id="IPR002126">
    <property type="entry name" value="Cadherin-like_dom"/>
</dbReference>
<dbReference type="InterPro" id="IPR050971">
    <property type="entry name" value="Cadherin-domain_protein"/>
</dbReference>
<evidence type="ECO:0000313" key="10">
    <source>
        <dbReference type="EMBL" id="CAD7442234.1"/>
    </source>
</evidence>
<dbReference type="GO" id="GO:0005509">
    <property type="term" value="F:calcium ion binding"/>
    <property type="evidence" value="ECO:0007669"/>
    <property type="project" value="UniProtKB-UniRule"/>
</dbReference>
<organism evidence="10">
    <name type="scientific">Timema bartmani</name>
    <dbReference type="NCBI Taxonomy" id="61472"/>
    <lineage>
        <taxon>Eukaryota</taxon>
        <taxon>Metazoa</taxon>
        <taxon>Ecdysozoa</taxon>
        <taxon>Arthropoda</taxon>
        <taxon>Hexapoda</taxon>
        <taxon>Insecta</taxon>
        <taxon>Pterygota</taxon>
        <taxon>Neoptera</taxon>
        <taxon>Polyneoptera</taxon>
        <taxon>Phasmatodea</taxon>
        <taxon>Timematodea</taxon>
        <taxon>Timematoidea</taxon>
        <taxon>Timematidae</taxon>
        <taxon>Timema</taxon>
    </lineage>
</organism>
<keyword evidence="5" id="KW-0130">Cell adhesion</keyword>